<dbReference type="RefSeq" id="WP_006976437.1">
    <property type="nucleotide sequence ID" value="NZ_ABCS01000132.1"/>
</dbReference>
<gene>
    <name evidence="1" type="ORF">PPSIR1_17105</name>
</gene>
<accession>A6GIA1</accession>
<name>A6GIA1_9BACT</name>
<sequence>MRFRVDEIAFDSPAGLEDGTSYCFRADGPRTELTVEFELPGGGATPAAELLDDMCGQMKTHFQGDFGVDDQGELELMGQAVPYRHFHIMDGGQPKQGFTVAANIGNGVHEGDYVKIGWLLDVDAGAVRGIVDPVLASWARADRPAPGPTPAGSTRRQAAIWAFDLPAQFSGPRSFTWEDVDAELRVGVTVHPLERFEQAGGPREPDLEAHVAELLARGRAQVEREDVPIIHGAMLRLVTKDDYDDHWWSCRARQAYEVGNPVRMRHVEVAADGPLDAQEQLRRVVDELLASISAGGRR</sequence>
<dbReference type="EMBL" id="ABCS01000132">
    <property type="protein sequence ID" value="EDM74403.1"/>
    <property type="molecule type" value="Genomic_DNA"/>
</dbReference>
<protein>
    <submittedName>
        <fullName evidence="1">Uncharacterized protein</fullName>
    </submittedName>
</protein>
<keyword evidence="2" id="KW-1185">Reference proteome</keyword>
<organism evidence="1 2">
    <name type="scientific">Plesiocystis pacifica SIR-1</name>
    <dbReference type="NCBI Taxonomy" id="391625"/>
    <lineage>
        <taxon>Bacteria</taxon>
        <taxon>Pseudomonadati</taxon>
        <taxon>Myxococcota</taxon>
        <taxon>Polyangia</taxon>
        <taxon>Nannocystales</taxon>
        <taxon>Nannocystaceae</taxon>
        <taxon>Plesiocystis</taxon>
    </lineage>
</organism>
<dbReference type="Proteomes" id="UP000005801">
    <property type="component" value="Unassembled WGS sequence"/>
</dbReference>
<dbReference type="AlphaFoldDB" id="A6GIA1"/>
<proteinExistence type="predicted"/>
<dbReference type="OrthoDB" id="9841583at2"/>
<dbReference type="STRING" id="391625.PPSIR1_17105"/>
<reference evidence="1 2" key="1">
    <citation type="submission" date="2007-06" db="EMBL/GenBank/DDBJ databases">
        <authorList>
            <person name="Shimkets L."/>
            <person name="Ferriera S."/>
            <person name="Johnson J."/>
            <person name="Kravitz S."/>
            <person name="Beeson K."/>
            <person name="Sutton G."/>
            <person name="Rogers Y.-H."/>
            <person name="Friedman R."/>
            <person name="Frazier M."/>
            <person name="Venter J.C."/>
        </authorList>
    </citation>
    <scope>NUCLEOTIDE SEQUENCE [LARGE SCALE GENOMIC DNA]</scope>
    <source>
        <strain evidence="1 2">SIR-1</strain>
    </source>
</reference>
<comment type="caution">
    <text evidence="1">The sequence shown here is derived from an EMBL/GenBank/DDBJ whole genome shotgun (WGS) entry which is preliminary data.</text>
</comment>
<evidence type="ECO:0000313" key="2">
    <source>
        <dbReference type="Proteomes" id="UP000005801"/>
    </source>
</evidence>
<evidence type="ECO:0000313" key="1">
    <source>
        <dbReference type="EMBL" id="EDM74403.1"/>
    </source>
</evidence>